<dbReference type="GO" id="GO:0016491">
    <property type="term" value="F:oxidoreductase activity"/>
    <property type="evidence" value="ECO:0007669"/>
    <property type="project" value="InterPro"/>
</dbReference>
<dbReference type="VEuPathDB" id="ToxoDB:EAH_00067460"/>
<dbReference type="EMBL" id="HG672710">
    <property type="protein sequence ID" value="CDI82731.1"/>
    <property type="molecule type" value="Genomic_DNA"/>
</dbReference>
<reference evidence="2" key="2">
    <citation type="submission" date="2013-10" db="EMBL/GenBank/DDBJ databases">
        <authorList>
            <person name="Aslett M."/>
        </authorList>
    </citation>
    <scope>NUCLEOTIDE SEQUENCE [LARGE SCALE GENOMIC DNA]</scope>
    <source>
        <strain evidence="2">Houghton</strain>
    </source>
</reference>
<dbReference type="OMA" id="HPARYYS"/>
<evidence type="ECO:0000313" key="3">
    <source>
        <dbReference type="Proteomes" id="UP000018050"/>
    </source>
</evidence>
<evidence type="ECO:0000313" key="2">
    <source>
        <dbReference type="EMBL" id="CDI82731.1"/>
    </source>
</evidence>
<organism evidence="2 3">
    <name type="scientific">Eimeria acervulina</name>
    <name type="common">Coccidian parasite</name>
    <dbReference type="NCBI Taxonomy" id="5801"/>
    <lineage>
        <taxon>Eukaryota</taxon>
        <taxon>Sar</taxon>
        <taxon>Alveolata</taxon>
        <taxon>Apicomplexa</taxon>
        <taxon>Conoidasida</taxon>
        <taxon>Coccidia</taxon>
        <taxon>Eucoccidiorida</taxon>
        <taxon>Eimeriorina</taxon>
        <taxon>Eimeriidae</taxon>
        <taxon>Eimeria</taxon>
    </lineage>
</organism>
<dbReference type="SUPFAM" id="SSF48179">
    <property type="entry name" value="6-phosphogluconate dehydrogenase C-terminal domain-like"/>
    <property type="match status" value="1"/>
</dbReference>
<dbReference type="InterPro" id="IPR051729">
    <property type="entry name" value="Opine/Lysopine_DH"/>
</dbReference>
<dbReference type="InterPro" id="IPR008927">
    <property type="entry name" value="6-PGluconate_DH-like_C_sf"/>
</dbReference>
<name>U6GR50_EIMAC</name>
<dbReference type="PANTHER" id="PTHR38015:SF1">
    <property type="entry name" value="OPINE DEHYDROGENASE DOMAIN-CONTAINING PROTEIN"/>
    <property type="match status" value="1"/>
</dbReference>
<dbReference type="RefSeq" id="XP_013247979.1">
    <property type="nucleotide sequence ID" value="XM_013392525.1"/>
</dbReference>
<dbReference type="AlphaFoldDB" id="U6GR50"/>
<dbReference type="Pfam" id="PF02317">
    <property type="entry name" value="Octopine_DH"/>
    <property type="match status" value="1"/>
</dbReference>
<feature type="domain" description="Opine dehydrogenase" evidence="1">
    <location>
        <begin position="45"/>
        <end position="163"/>
    </location>
</feature>
<dbReference type="Proteomes" id="UP000018050">
    <property type="component" value="Unassembled WGS sequence"/>
</dbReference>
<gene>
    <name evidence="2" type="ORF">EAH_00067460</name>
</gene>
<keyword evidence="3" id="KW-1185">Reference proteome</keyword>
<dbReference type="Gene3D" id="1.10.1040.10">
    <property type="entry name" value="N-(1-d-carboxylethyl)-l-norvaline Dehydrogenase, domain 2"/>
    <property type="match status" value="1"/>
</dbReference>
<protein>
    <submittedName>
        <fullName evidence="2">Opine dehydrogenase, putative</fullName>
    </submittedName>
</protein>
<proteinExistence type="predicted"/>
<dbReference type="InterPro" id="IPR003421">
    <property type="entry name" value="Opine_DH"/>
</dbReference>
<dbReference type="InterPro" id="IPR013328">
    <property type="entry name" value="6PGD_dom2"/>
</dbReference>
<evidence type="ECO:0000259" key="1">
    <source>
        <dbReference type="Pfam" id="PF02317"/>
    </source>
</evidence>
<dbReference type="PANTHER" id="PTHR38015">
    <property type="entry name" value="BLR6086 PROTEIN"/>
    <property type="match status" value="1"/>
</dbReference>
<reference evidence="2" key="1">
    <citation type="submission" date="2013-10" db="EMBL/GenBank/DDBJ databases">
        <title>Genomic analysis of the causative agents of coccidiosis in chickens.</title>
        <authorList>
            <person name="Reid A.J."/>
            <person name="Blake D."/>
            <person name="Billington K."/>
            <person name="Browne H."/>
            <person name="Dunn M."/>
            <person name="Hung S."/>
            <person name="Kawahara F."/>
            <person name="Miranda-Saavedra D."/>
            <person name="Mourier T."/>
            <person name="Nagra H."/>
            <person name="Otto T.D."/>
            <person name="Rawlings N."/>
            <person name="Sanchez A."/>
            <person name="Sanders M."/>
            <person name="Subramaniam C."/>
            <person name="Tay Y."/>
            <person name="Dear P."/>
            <person name="Doerig C."/>
            <person name="Gruber A."/>
            <person name="Parkinson J."/>
            <person name="Shirley M."/>
            <person name="Wan K.L."/>
            <person name="Berriman M."/>
            <person name="Tomley F."/>
            <person name="Pain A."/>
        </authorList>
    </citation>
    <scope>NUCLEOTIDE SEQUENCE [LARGE SCALE GENOMIC DNA]</scope>
    <source>
        <strain evidence="2">Houghton</strain>
    </source>
</reference>
<sequence>MRCMHTCPVRARSGHLRLRCITYYSIFKDWDGVRVYKENEISWGLYTEFDAEAAKYLALLDAELQSIKRSLISKFPNLDLSTVLPIQERIIQQYGDDVKDRSNLQMVVSSNRGYASCRTPAVAGRLFQEDVPSGMCVLRGIAELVGVPTPTIDMMIEWHQKFMNIEFLKDGKLNPKTIHLTTAPARYGIQTADQLVATALRGCSNTGSH</sequence>
<dbReference type="GeneID" id="25274816"/>
<accession>U6GR50</accession>
<dbReference type="OrthoDB" id="6058913at2759"/>